<organism evidence="1 2">
    <name type="scientific">Pseudomonas saponiphila</name>
    <dbReference type="NCBI Taxonomy" id="556534"/>
    <lineage>
        <taxon>Bacteria</taxon>
        <taxon>Pseudomonadati</taxon>
        <taxon>Pseudomonadota</taxon>
        <taxon>Gammaproteobacteria</taxon>
        <taxon>Pseudomonadales</taxon>
        <taxon>Pseudomonadaceae</taxon>
        <taxon>Pseudomonas</taxon>
    </lineage>
</organism>
<accession>A0A1H4UKP4</accession>
<protein>
    <submittedName>
        <fullName evidence="1">Uncharacterized protein</fullName>
    </submittedName>
</protein>
<dbReference type="EMBL" id="FNTJ01000002">
    <property type="protein sequence ID" value="SEC69472.1"/>
    <property type="molecule type" value="Genomic_DNA"/>
</dbReference>
<evidence type="ECO:0000313" key="2">
    <source>
        <dbReference type="Proteomes" id="UP000198982"/>
    </source>
</evidence>
<dbReference type="AlphaFoldDB" id="A0A1H4UKP4"/>
<dbReference type="Proteomes" id="UP000198982">
    <property type="component" value="Unassembled WGS sequence"/>
</dbReference>
<gene>
    <name evidence="1" type="ORF">SAMN05216178_4505</name>
</gene>
<sequence>MRLMFELERYKKLRMIINIICYCLFARHNARRQLILQSLGS</sequence>
<evidence type="ECO:0000313" key="1">
    <source>
        <dbReference type="EMBL" id="SEC69472.1"/>
    </source>
</evidence>
<proteinExistence type="predicted"/>
<name>A0A1H4UKP4_9PSED</name>
<keyword evidence="2" id="KW-1185">Reference proteome</keyword>
<reference evidence="2" key="1">
    <citation type="submission" date="2016-10" db="EMBL/GenBank/DDBJ databases">
        <authorList>
            <person name="Varghese N."/>
            <person name="Submissions S."/>
        </authorList>
    </citation>
    <scope>NUCLEOTIDE SEQUENCE [LARGE SCALE GENOMIC DNA]</scope>
    <source>
        <strain evidence="2">DSM 9751</strain>
    </source>
</reference>